<dbReference type="RefSeq" id="WP_147167908.1">
    <property type="nucleotide sequence ID" value="NZ_VOOR01000025.1"/>
</dbReference>
<gene>
    <name evidence="4" type="ORF">FRY97_12640</name>
</gene>
<organism evidence="4 5">
    <name type="scientific">Phaeodactylibacter luteus</name>
    <dbReference type="NCBI Taxonomy" id="1564516"/>
    <lineage>
        <taxon>Bacteria</taxon>
        <taxon>Pseudomonadati</taxon>
        <taxon>Bacteroidota</taxon>
        <taxon>Saprospiria</taxon>
        <taxon>Saprospirales</taxon>
        <taxon>Haliscomenobacteraceae</taxon>
        <taxon>Phaeodactylibacter</taxon>
    </lineage>
</organism>
<dbReference type="Proteomes" id="UP000321580">
    <property type="component" value="Unassembled WGS sequence"/>
</dbReference>
<dbReference type="InterPro" id="IPR017853">
    <property type="entry name" value="GH"/>
</dbReference>
<protein>
    <submittedName>
        <fullName evidence="4">Serine hydrolase</fullName>
    </submittedName>
</protein>
<dbReference type="Gene3D" id="3.40.710.10">
    <property type="entry name" value="DD-peptidase/beta-lactamase superfamily"/>
    <property type="match status" value="1"/>
</dbReference>
<dbReference type="OrthoDB" id="9805821at2"/>
<dbReference type="PANTHER" id="PTHR43283">
    <property type="entry name" value="BETA-LACTAMASE-RELATED"/>
    <property type="match status" value="1"/>
</dbReference>
<reference evidence="4 5" key="1">
    <citation type="submission" date="2019-08" db="EMBL/GenBank/DDBJ databases">
        <title>Genome of Phaeodactylibacter luteus.</title>
        <authorList>
            <person name="Bowman J.P."/>
        </authorList>
    </citation>
    <scope>NUCLEOTIDE SEQUENCE [LARGE SCALE GENOMIC DNA]</scope>
    <source>
        <strain evidence="4 5">KCTC 42180</strain>
    </source>
</reference>
<feature type="signal peptide" evidence="2">
    <location>
        <begin position="1"/>
        <end position="22"/>
    </location>
</feature>
<comment type="caution">
    <text evidence="4">The sequence shown here is derived from an EMBL/GenBank/DDBJ whole genome shotgun (WGS) entry which is preliminary data.</text>
</comment>
<dbReference type="InterPro" id="IPR012338">
    <property type="entry name" value="Beta-lactam/transpept-like"/>
</dbReference>
<keyword evidence="5" id="KW-1185">Reference proteome</keyword>
<accession>A0A5C6RMU2</accession>
<dbReference type="InterPro" id="IPR001466">
    <property type="entry name" value="Beta-lactam-related"/>
</dbReference>
<evidence type="ECO:0000313" key="5">
    <source>
        <dbReference type="Proteomes" id="UP000321580"/>
    </source>
</evidence>
<dbReference type="AlphaFoldDB" id="A0A5C6RMU2"/>
<dbReference type="GO" id="GO:0005975">
    <property type="term" value="P:carbohydrate metabolic process"/>
    <property type="evidence" value="ECO:0007669"/>
    <property type="project" value="InterPro"/>
</dbReference>
<dbReference type="GO" id="GO:0004553">
    <property type="term" value="F:hydrolase activity, hydrolyzing O-glycosyl compounds"/>
    <property type="evidence" value="ECO:0007669"/>
    <property type="project" value="InterPro"/>
</dbReference>
<dbReference type="EMBL" id="VOOR01000025">
    <property type="protein sequence ID" value="TXB62692.1"/>
    <property type="molecule type" value="Genomic_DNA"/>
</dbReference>
<evidence type="ECO:0000256" key="1">
    <source>
        <dbReference type="ARBA" id="ARBA00022801"/>
    </source>
</evidence>
<keyword evidence="2" id="KW-0732">Signal</keyword>
<dbReference type="InterPro" id="IPR050789">
    <property type="entry name" value="Diverse_Enzym_Activities"/>
</dbReference>
<sequence>MRWIISAAGAVCLALLGMWGCAAETAAAPEAAALPGYAPFLNVPQELIDVELASLSIQEKAALLVWEEGRPDGTLHPADCGGQVVHSAAQLSIGASRSLSGLKPGLMPVDEWSGKMRFPSWEGILAISDDSLQQRISRAYLRESAAMGASWLALPGYLGDGSAIIPPASKVEDQLRWVNRINEQGLLPLAAYCKDEALFAMDSSLANQRSLHYHGQLMEAGLAGIWLDRAAPANLILPLFRQQLQFDGLVISSAGTAEDALAFWKAGGDIAVLPYGEAGQSITLFSRAVEKGGLSIAELDRRAGRVLRAMHWSGHQRLTRAGSDGKQVLEAGFISSKEEKAEKEVALPKAEFLKAPVWDYWRYWARVKSIVLAANPGQAVPLEPGREEWQILHLPGSTFDFAFEDALSHYVPVQTVRTWAEVAQAKRLIILLDGYLLSAEDARRIRGWSQEAGVPPVVVNLGLPANLQQLGKDMAVLQTFGSTDTDRRASAQILFGGLGAEGRLPFTYSADFLIGQGEQTAAERLGKLPPAAMGIAPERLVGIDAIVQTAIDEGAFPGAQVLVAKDGQVIYEKAFGAHTYEGKAAVQPTDIFDLASITKVAATTLLAMQAYDSAWLEPKSRLRDVLDLPSGSKLRNLKLERLMTHQSGLQPHLPVIPYLLAREEDNNDCHLYFCREGSKDFPWPVAPGFFFANEYRERIWDDVQQLRSRRTRYRYSDANFYLVQQVLERQAGAPLDVLAEERFYQRLGLRATGFNPWRSVPLSNVVPTEEDKVWRHQLVHGYVHDETAALLGGVAGHAGLFSNARELAVLFQLLLNEGTYGGERYFSAEAVAQFTTARYGNHRGLGFDKPEEEELEAGDFPKAAGKQLFGHTGFTGTCAWADPQEGLIYIFLSNRIYPDRNNRKLFDLRVRERVHEVVYDALGSAAPYWPALQ</sequence>
<dbReference type="InterPro" id="IPR036962">
    <property type="entry name" value="Glyco_hydro_3_N_sf"/>
</dbReference>
<name>A0A5C6RMU2_9BACT</name>
<feature type="chain" id="PRO_5022832403" evidence="2">
    <location>
        <begin position="23"/>
        <end position="933"/>
    </location>
</feature>
<dbReference type="SUPFAM" id="SSF56601">
    <property type="entry name" value="beta-lactamase/transpeptidase-like"/>
    <property type="match status" value="1"/>
</dbReference>
<proteinExistence type="predicted"/>
<feature type="domain" description="Beta-lactamase-related" evidence="3">
    <location>
        <begin position="543"/>
        <end position="905"/>
    </location>
</feature>
<evidence type="ECO:0000313" key="4">
    <source>
        <dbReference type="EMBL" id="TXB62692.1"/>
    </source>
</evidence>
<dbReference type="Gene3D" id="3.20.20.300">
    <property type="entry name" value="Glycoside hydrolase, family 3, N-terminal domain"/>
    <property type="match status" value="1"/>
</dbReference>
<evidence type="ECO:0000256" key="2">
    <source>
        <dbReference type="SAM" id="SignalP"/>
    </source>
</evidence>
<keyword evidence="1 4" id="KW-0378">Hydrolase</keyword>
<dbReference type="PANTHER" id="PTHR43283:SF11">
    <property type="entry name" value="BETA-LACTAMASE-RELATED DOMAIN-CONTAINING PROTEIN"/>
    <property type="match status" value="1"/>
</dbReference>
<dbReference type="Pfam" id="PF00144">
    <property type="entry name" value="Beta-lactamase"/>
    <property type="match status" value="1"/>
</dbReference>
<dbReference type="SUPFAM" id="SSF51445">
    <property type="entry name" value="(Trans)glycosidases"/>
    <property type="match status" value="1"/>
</dbReference>
<evidence type="ECO:0000259" key="3">
    <source>
        <dbReference type="Pfam" id="PF00144"/>
    </source>
</evidence>